<protein>
    <submittedName>
        <fullName evidence="4">Phosphinothricin acetyltransferase</fullName>
    </submittedName>
</protein>
<organism evidence="4 5">
    <name type="scientific">Photobacterium leiognathi subsp. mandapamensis</name>
    <name type="common">Photobacterium mandapamensis</name>
    <dbReference type="NCBI Taxonomy" id="48408"/>
    <lineage>
        <taxon>Bacteria</taxon>
        <taxon>Pseudomonadati</taxon>
        <taxon>Pseudomonadota</taxon>
        <taxon>Gammaproteobacteria</taxon>
        <taxon>Vibrionales</taxon>
        <taxon>Vibrionaceae</taxon>
        <taxon>Photobacterium</taxon>
    </lineage>
</organism>
<dbReference type="InterPro" id="IPR000182">
    <property type="entry name" value="GNAT_dom"/>
</dbReference>
<gene>
    <name evidence="4" type="ORF">C0W93_04740</name>
</gene>
<feature type="domain" description="N-acetyltransferase" evidence="3">
    <location>
        <begin position="1"/>
        <end position="163"/>
    </location>
</feature>
<evidence type="ECO:0000313" key="5">
    <source>
        <dbReference type="Proteomes" id="UP000240530"/>
    </source>
</evidence>
<proteinExistence type="predicted"/>
<keyword evidence="1 4" id="KW-0808">Transferase</keyword>
<dbReference type="AlphaFoldDB" id="A0A2T3KYZ9"/>
<dbReference type="PANTHER" id="PTHR43072:SF23">
    <property type="entry name" value="UPF0039 PROTEIN C11D3.02C"/>
    <property type="match status" value="1"/>
</dbReference>
<dbReference type="Pfam" id="PF13420">
    <property type="entry name" value="Acetyltransf_4"/>
    <property type="match status" value="1"/>
</dbReference>
<reference evidence="4 5" key="1">
    <citation type="submission" date="2018-03" db="EMBL/GenBank/DDBJ databases">
        <title>Whole genome sequencing of Histamine producing bacteria.</title>
        <authorList>
            <person name="Butler K."/>
        </authorList>
    </citation>
    <scope>NUCLEOTIDE SEQUENCE [LARGE SCALE GENOMIC DNA]</scope>
    <source>
        <strain evidence="4 5">Res.4.1</strain>
    </source>
</reference>
<dbReference type="Proteomes" id="UP000240530">
    <property type="component" value="Unassembled WGS sequence"/>
</dbReference>
<keyword evidence="2" id="KW-0012">Acyltransferase</keyword>
<dbReference type="CDD" id="cd04301">
    <property type="entry name" value="NAT_SF"/>
    <property type="match status" value="1"/>
</dbReference>
<dbReference type="RefSeq" id="WP_107184415.1">
    <property type="nucleotide sequence ID" value="NZ_PYNS01000002.1"/>
</dbReference>
<dbReference type="InterPro" id="IPR016181">
    <property type="entry name" value="Acyl_CoA_acyltransferase"/>
</dbReference>
<dbReference type="SUPFAM" id="SSF55729">
    <property type="entry name" value="Acyl-CoA N-acyltransferases (Nat)"/>
    <property type="match status" value="1"/>
</dbReference>
<accession>A0A2T3KYZ9</accession>
<evidence type="ECO:0000256" key="1">
    <source>
        <dbReference type="ARBA" id="ARBA00022679"/>
    </source>
</evidence>
<evidence type="ECO:0000259" key="3">
    <source>
        <dbReference type="PROSITE" id="PS51186"/>
    </source>
</evidence>
<dbReference type="Gene3D" id="3.40.630.30">
    <property type="match status" value="1"/>
</dbReference>
<dbReference type="EMBL" id="PYNS01000002">
    <property type="protein sequence ID" value="PSV13027.1"/>
    <property type="molecule type" value="Genomic_DNA"/>
</dbReference>
<evidence type="ECO:0000256" key="2">
    <source>
        <dbReference type="ARBA" id="ARBA00023315"/>
    </source>
</evidence>
<comment type="caution">
    <text evidence="4">The sequence shown here is derived from an EMBL/GenBank/DDBJ whole genome shotgun (WGS) entry which is preliminary data.</text>
</comment>
<dbReference type="PANTHER" id="PTHR43072">
    <property type="entry name" value="N-ACETYLTRANSFERASE"/>
    <property type="match status" value="1"/>
</dbReference>
<evidence type="ECO:0000313" key="4">
    <source>
        <dbReference type="EMBL" id="PSV13027.1"/>
    </source>
</evidence>
<dbReference type="GO" id="GO:0016747">
    <property type="term" value="F:acyltransferase activity, transferring groups other than amino-acyl groups"/>
    <property type="evidence" value="ECO:0007669"/>
    <property type="project" value="InterPro"/>
</dbReference>
<name>A0A2T3KYZ9_PHOLD</name>
<sequence length="163" mass="18389">MDIRTVNEDDASAIAKLYNYYINETIITFEETAVTAEQMLGRIRKIQHAQYPWLVVEVNGNIIGFAYASPWHERSAYRYTAESSIYLSHQHVGGGYGKALYKALLTQLRAIGIKNVMALIALPNLASVRLNESLGFKPVGEYNNVGFKFDRFISVGCYQLTLE</sequence>
<dbReference type="PROSITE" id="PS51186">
    <property type="entry name" value="GNAT"/>
    <property type="match status" value="1"/>
</dbReference>